<feature type="region of interest" description="Disordered" evidence="1">
    <location>
        <begin position="1"/>
        <end position="81"/>
    </location>
</feature>
<proteinExistence type="predicted"/>
<evidence type="ECO:0000313" key="2">
    <source>
        <dbReference type="EMBL" id="RJE19239.1"/>
    </source>
</evidence>
<keyword evidence="3" id="KW-1185">Reference proteome</keyword>
<dbReference type="EMBL" id="MVGC01000432">
    <property type="protein sequence ID" value="RJE19239.1"/>
    <property type="molecule type" value="Genomic_DNA"/>
</dbReference>
<dbReference type="AlphaFoldDB" id="A0A3A2Z817"/>
<sequence length="81" mass="8454">MSTLPSHISPTLAPQTLPSSGHLGDLSLNAGSTSSPANKDAVREDASQSNTVEHPSGDVTPALPTRYSPHPSLRPLHRVAH</sequence>
<gene>
    <name evidence="2" type="ORF">PHISCL_08427</name>
</gene>
<organism evidence="2 3">
    <name type="scientific">Aspergillus sclerotialis</name>
    <dbReference type="NCBI Taxonomy" id="2070753"/>
    <lineage>
        <taxon>Eukaryota</taxon>
        <taxon>Fungi</taxon>
        <taxon>Dikarya</taxon>
        <taxon>Ascomycota</taxon>
        <taxon>Pezizomycotina</taxon>
        <taxon>Eurotiomycetes</taxon>
        <taxon>Eurotiomycetidae</taxon>
        <taxon>Eurotiales</taxon>
        <taxon>Aspergillaceae</taxon>
        <taxon>Aspergillus</taxon>
        <taxon>Aspergillus subgen. Polypaecilum</taxon>
    </lineage>
</organism>
<feature type="compositionally biased region" description="Polar residues" evidence="1">
    <location>
        <begin position="1"/>
        <end position="19"/>
    </location>
</feature>
<dbReference type="Proteomes" id="UP000266188">
    <property type="component" value="Unassembled WGS sequence"/>
</dbReference>
<name>A0A3A2Z817_9EURO</name>
<comment type="caution">
    <text evidence="2">The sequence shown here is derived from an EMBL/GenBank/DDBJ whole genome shotgun (WGS) entry which is preliminary data.</text>
</comment>
<evidence type="ECO:0000313" key="3">
    <source>
        <dbReference type="Proteomes" id="UP000266188"/>
    </source>
</evidence>
<reference evidence="3" key="1">
    <citation type="submission" date="2017-02" db="EMBL/GenBank/DDBJ databases">
        <authorList>
            <person name="Tafer H."/>
            <person name="Lopandic K."/>
        </authorList>
    </citation>
    <scope>NUCLEOTIDE SEQUENCE [LARGE SCALE GENOMIC DNA]</scope>
    <source>
        <strain evidence="3">CBS 366.77</strain>
    </source>
</reference>
<protein>
    <submittedName>
        <fullName evidence="2">Uncharacterized protein</fullName>
    </submittedName>
</protein>
<accession>A0A3A2Z817</accession>
<evidence type="ECO:0000256" key="1">
    <source>
        <dbReference type="SAM" id="MobiDB-lite"/>
    </source>
</evidence>